<evidence type="ECO:0000259" key="4">
    <source>
        <dbReference type="PROSITE" id="PS50994"/>
    </source>
</evidence>
<proteinExistence type="predicted"/>
<dbReference type="InterPro" id="IPR001584">
    <property type="entry name" value="Integrase_cat-core"/>
</dbReference>
<feature type="region of interest" description="Disordered" evidence="2">
    <location>
        <begin position="31"/>
        <end position="59"/>
    </location>
</feature>
<evidence type="ECO:0000259" key="3">
    <source>
        <dbReference type="PROSITE" id="PS50158"/>
    </source>
</evidence>
<keyword evidence="1" id="KW-0862">Zinc</keyword>
<dbReference type="InterPro" id="IPR001878">
    <property type="entry name" value="Znf_CCHC"/>
</dbReference>
<feature type="domain" description="CCHC-type" evidence="3">
    <location>
        <begin position="72"/>
        <end position="88"/>
    </location>
</feature>
<accession>A0A5D3C0I8</accession>
<dbReference type="AlphaFoldDB" id="A0A5D3C0I8"/>
<evidence type="ECO:0000313" key="6">
    <source>
        <dbReference type="Proteomes" id="UP000321947"/>
    </source>
</evidence>
<dbReference type="SUPFAM" id="SSF57756">
    <property type="entry name" value="Retrovirus zinc finger-like domains"/>
    <property type="match status" value="1"/>
</dbReference>
<protein>
    <submittedName>
        <fullName evidence="5">Gag/pol protein</fullName>
    </submittedName>
</protein>
<dbReference type="InterPro" id="IPR036875">
    <property type="entry name" value="Znf_CCHC_sf"/>
</dbReference>
<feature type="domain" description="Integrase catalytic" evidence="4">
    <location>
        <begin position="172"/>
        <end position="332"/>
    </location>
</feature>
<gene>
    <name evidence="5" type="ORF">E5676_scaffold143G00870</name>
</gene>
<dbReference type="InterPro" id="IPR036397">
    <property type="entry name" value="RNaseH_sf"/>
</dbReference>
<organism evidence="5 6">
    <name type="scientific">Cucumis melo var. makuwa</name>
    <name type="common">Oriental melon</name>
    <dbReference type="NCBI Taxonomy" id="1194695"/>
    <lineage>
        <taxon>Eukaryota</taxon>
        <taxon>Viridiplantae</taxon>
        <taxon>Streptophyta</taxon>
        <taxon>Embryophyta</taxon>
        <taxon>Tracheophyta</taxon>
        <taxon>Spermatophyta</taxon>
        <taxon>Magnoliopsida</taxon>
        <taxon>eudicotyledons</taxon>
        <taxon>Gunneridae</taxon>
        <taxon>Pentapetalae</taxon>
        <taxon>rosids</taxon>
        <taxon>fabids</taxon>
        <taxon>Cucurbitales</taxon>
        <taxon>Cucurbitaceae</taxon>
        <taxon>Benincaseae</taxon>
        <taxon>Cucumis</taxon>
    </lineage>
</organism>
<dbReference type="Pfam" id="PF00098">
    <property type="entry name" value="zf-CCHC"/>
    <property type="match status" value="1"/>
</dbReference>
<dbReference type="InterPro" id="IPR012337">
    <property type="entry name" value="RNaseH-like_sf"/>
</dbReference>
<dbReference type="PROSITE" id="PS50994">
    <property type="entry name" value="INTEGRASE"/>
    <property type="match status" value="1"/>
</dbReference>
<dbReference type="Gene3D" id="3.30.420.10">
    <property type="entry name" value="Ribonuclease H-like superfamily/Ribonuclease H"/>
    <property type="match status" value="1"/>
</dbReference>
<keyword evidence="1" id="KW-0863">Zinc-finger</keyword>
<dbReference type="GO" id="GO:0003676">
    <property type="term" value="F:nucleic acid binding"/>
    <property type="evidence" value="ECO:0007669"/>
    <property type="project" value="InterPro"/>
</dbReference>
<dbReference type="SMART" id="SM00343">
    <property type="entry name" value="ZnF_C2HC"/>
    <property type="match status" value="1"/>
</dbReference>
<evidence type="ECO:0000313" key="5">
    <source>
        <dbReference type="EMBL" id="TYK04890.1"/>
    </source>
</evidence>
<dbReference type="PANTHER" id="PTHR42648">
    <property type="entry name" value="TRANSPOSASE, PUTATIVE-RELATED"/>
    <property type="match status" value="1"/>
</dbReference>
<dbReference type="Pfam" id="PF00665">
    <property type="entry name" value="rve"/>
    <property type="match status" value="1"/>
</dbReference>
<dbReference type="EMBL" id="SSTD01014011">
    <property type="protein sequence ID" value="TYK04890.1"/>
    <property type="molecule type" value="Genomic_DNA"/>
</dbReference>
<dbReference type="PANTHER" id="PTHR42648:SF27">
    <property type="entry name" value="RNA-DIRECTED DNA POLYMERASE"/>
    <property type="match status" value="1"/>
</dbReference>
<dbReference type="SUPFAM" id="SSF53098">
    <property type="entry name" value="Ribonuclease H-like"/>
    <property type="match status" value="1"/>
</dbReference>
<keyword evidence="1" id="KW-0479">Metal-binding</keyword>
<dbReference type="GO" id="GO:0008270">
    <property type="term" value="F:zinc ion binding"/>
    <property type="evidence" value="ECO:0007669"/>
    <property type="project" value="UniProtKB-KW"/>
</dbReference>
<name>A0A5D3C0I8_CUCMM</name>
<dbReference type="PROSITE" id="PS50158">
    <property type="entry name" value="ZF_CCHC"/>
    <property type="match status" value="1"/>
</dbReference>
<dbReference type="Proteomes" id="UP000321947">
    <property type="component" value="Unassembled WGS sequence"/>
</dbReference>
<reference evidence="5 6" key="1">
    <citation type="submission" date="2019-08" db="EMBL/GenBank/DDBJ databases">
        <title>Draft genome sequences of two oriental melons (Cucumis melo L. var makuwa).</title>
        <authorList>
            <person name="Kwon S.-Y."/>
        </authorList>
    </citation>
    <scope>NUCLEOTIDE SEQUENCE [LARGE SCALE GENOMIC DNA]</scope>
    <source>
        <strain evidence="6">cv. Chang Bougi</strain>
        <tissue evidence="5">Leaf</tissue>
    </source>
</reference>
<evidence type="ECO:0000256" key="2">
    <source>
        <dbReference type="SAM" id="MobiDB-lite"/>
    </source>
</evidence>
<evidence type="ECO:0000256" key="1">
    <source>
        <dbReference type="PROSITE-ProRule" id="PRU00047"/>
    </source>
</evidence>
<dbReference type="Gene3D" id="4.10.60.10">
    <property type="entry name" value="Zinc finger, CCHC-type"/>
    <property type="match status" value="1"/>
</dbReference>
<sequence>MVTTHQIMDSLREMFGQPSIPIKQETNVAHSRKFAPLSSGSKKIQKRKGGKGKGHTVAAEGKGKAKVAIKEKCFHCNVDGHWKRNCPKYLAKKKEKDGKYDLLFLETCLVENDQNAWILDSWATNHVCSSLQETSSFKQLEESEMTLKVGTRDVISARAVGDAKSFTGKGYRAKEPLKLIHSDLCGPMNVKARGGFEYLISFIDDYSRYGYLYLMEHKSEALEKFKEYKAEVVNLLSKKIKILRSDRGGKYMDLRFQNYMIEHGIQSQLSAPGTPQQNGVSERRNRTLLDMVRSMMSYAQLPSSFWGYAVETAVHILNNVPSKSVSETPFEL</sequence>
<dbReference type="InterPro" id="IPR039537">
    <property type="entry name" value="Retrotran_Ty1/copia-like"/>
</dbReference>
<comment type="caution">
    <text evidence="5">The sequence shown here is derived from an EMBL/GenBank/DDBJ whole genome shotgun (WGS) entry which is preliminary data.</text>
</comment>
<dbReference type="GO" id="GO:0015074">
    <property type="term" value="P:DNA integration"/>
    <property type="evidence" value="ECO:0007669"/>
    <property type="project" value="InterPro"/>
</dbReference>
<feature type="compositionally biased region" description="Basic residues" evidence="2">
    <location>
        <begin position="43"/>
        <end position="54"/>
    </location>
</feature>